<evidence type="ECO:0000313" key="2">
    <source>
        <dbReference type="EMBL" id="EAY20083.1"/>
    </source>
</evidence>
<dbReference type="InterPro" id="IPR050868">
    <property type="entry name" value="ELMO_domain-containing"/>
</dbReference>
<dbReference type="OrthoDB" id="266227at2759"/>
<sequence>MNEEGTYFYKNQIFESFLKYVDAIESDLLIEADLCTTPCPFFPQYKYSGAISAARTIHSLSKMSFDSKNETHVALLNALYFAITHQSEIPEVTGKHWEIIGFQSSNPISDLRCTGLFGLYMPLLLFARSPKIANEFVQAANIPGREFPMMLVLINAAGNSCEVAQKSDVLKGGKNIKDGIYIISLYFNGIAASIARQWKKSKKNFVNGFSIFEKVSSDCSNNPHETINIAVSVDV</sequence>
<dbReference type="AlphaFoldDB" id="A2DHN5"/>
<evidence type="ECO:0000313" key="3">
    <source>
        <dbReference type="Proteomes" id="UP000001542"/>
    </source>
</evidence>
<feature type="domain" description="ELMO" evidence="1">
    <location>
        <begin position="71"/>
        <end position="223"/>
    </location>
</feature>
<proteinExistence type="predicted"/>
<dbReference type="PANTHER" id="PTHR12771">
    <property type="entry name" value="ENGULFMENT AND CELL MOTILITY"/>
    <property type="match status" value="1"/>
</dbReference>
<dbReference type="PROSITE" id="PS51335">
    <property type="entry name" value="ELMO"/>
    <property type="match status" value="1"/>
</dbReference>
<dbReference type="EMBL" id="DS113201">
    <property type="protein sequence ID" value="EAY20083.1"/>
    <property type="molecule type" value="Genomic_DNA"/>
</dbReference>
<dbReference type="Pfam" id="PF04727">
    <property type="entry name" value="ELMO_CED12"/>
    <property type="match status" value="1"/>
</dbReference>
<protein>
    <recommendedName>
        <fullName evidence="1">ELMO domain-containing protein</fullName>
    </recommendedName>
</protein>
<gene>
    <name evidence="2" type="ORF">TVAG_365910</name>
</gene>
<organism evidence="2 3">
    <name type="scientific">Trichomonas vaginalis (strain ATCC PRA-98 / G3)</name>
    <dbReference type="NCBI Taxonomy" id="412133"/>
    <lineage>
        <taxon>Eukaryota</taxon>
        <taxon>Metamonada</taxon>
        <taxon>Parabasalia</taxon>
        <taxon>Trichomonadida</taxon>
        <taxon>Trichomonadidae</taxon>
        <taxon>Trichomonas</taxon>
    </lineage>
</organism>
<reference evidence="2" key="2">
    <citation type="journal article" date="2007" name="Science">
        <title>Draft genome sequence of the sexually transmitted pathogen Trichomonas vaginalis.</title>
        <authorList>
            <person name="Carlton J.M."/>
            <person name="Hirt R.P."/>
            <person name="Silva J.C."/>
            <person name="Delcher A.L."/>
            <person name="Schatz M."/>
            <person name="Zhao Q."/>
            <person name="Wortman J.R."/>
            <person name="Bidwell S.L."/>
            <person name="Alsmark U.C.M."/>
            <person name="Besteiro S."/>
            <person name="Sicheritz-Ponten T."/>
            <person name="Noel C.J."/>
            <person name="Dacks J.B."/>
            <person name="Foster P.G."/>
            <person name="Simillion C."/>
            <person name="Van de Peer Y."/>
            <person name="Miranda-Saavedra D."/>
            <person name="Barton G.J."/>
            <person name="Westrop G.D."/>
            <person name="Mueller S."/>
            <person name="Dessi D."/>
            <person name="Fiori P.L."/>
            <person name="Ren Q."/>
            <person name="Paulsen I."/>
            <person name="Zhang H."/>
            <person name="Bastida-Corcuera F.D."/>
            <person name="Simoes-Barbosa A."/>
            <person name="Brown M.T."/>
            <person name="Hayes R.D."/>
            <person name="Mukherjee M."/>
            <person name="Okumura C.Y."/>
            <person name="Schneider R."/>
            <person name="Smith A.J."/>
            <person name="Vanacova S."/>
            <person name="Villalvazo M."/>
            <person name="Haas B.J."/>
            <person name="Pertea M."/>
            <person name="Feldblyum T.V."/>
            <person name="Utterback T.R."/>
            <person name="Shu C.L."/>
            <person name="Osoegawa K."/>
            <person name="de Jong P.J."/>
            <person name="Hrdy I."/>
            <person name="Horvathova L."/>
            <person name="Zubacova Z."/>
            <person name="Dolezal P."/>
            <person name="Malik S.B."/>
            <person name="Logsdon J.M. Jr."/>
            <person name="Henze K."/>
            <person name="Gupta A."/>
            <person name="Wang C.C."/>
            <person name="Dunne R.L."/>
            <person name="Upcroft J.A."/>
            <person name="Upcroft P."/>
            <person name="White O."/>
            <person name="Salzberg S.L."/>
            <person name="Tang P."/>
            <person name="Chiu C.-H."/>
            <person name="Lee Y.-S."/>
            <person name="Embley T.M."/>
            <person name="Coombs G.H."/>
            <person name="Mottram J.C."/>
            <person name="Tachezy J."/>
            <person name="Fraser-Liggett C.M."/>
            <person name="Johnson P.J."/>
        </authorList>
    </citation>
    <scope>NUCLEOTIDE SEQUENCE [LARGE SCALE GENOMIC DNA]</scope>
    <source>
        <strain evidence="2">G3</strain>
    </source>
</reference>
<evidence type="ECO:0000259" key="1">
    <source>
        <dbReference type="PROSITE" id="PS51335"/>
    </source>
</evidence>
<dbReference type="VEuPathDB" id="TrichDB:TVAGG3_0302910"/>
<dbReference type="KEGG" id="tva:5465617"/>
<dbReference type="SMR" id="A2DHN5"/>
<dbReference type="PANTHER" id="PTHR12771:SF2">
    <property type="entry name" value="ELMO DOMAIN-CONTAINING PROTEIN 3"/>
    <property type="match status" value="1"/>
</dbReference>
<dbReference type="Proteomes" id="UP000001542">
    <property type="component" value="Unassembled WGS sequence"/>
</dbReference>
<dbReference type="InParanoid" id="A2DHN5"/>
<dbReference type="STRING" id="5722.A2DHN5"/>
<keyword evidence="3" id="KW-1185">Reference proteome</keyword>
<accession>A2DHN5</accession>
<dbReference type="RefSeq" id="XP_001581069.1">
    <property type="nucleotide sequence ID" value="XM_001581019.1"/>
</dbReference>
<dbReference type="VEuPathDB" id="TrichDB:TVAG_365910"/>
<reference evidence="2" key="1">
    <citation type="submission" date="2006-10" db="EMBL/GenBank/DDBJ databases">
        <authorList>
            <person name="Amadeo P."/>
            <person name="Zhao Q."/>
            <person name="Wortman J."/>
            <person name="Fraser-Liggett C."/>
            <person name="Carlton J."/>
        </authorList>
    </citation>
    <scope>NUCLEOTIDE SEQUENCE</scope>
    <source>
        <strain evidence="2">G3</strain>
    </source>
</reference>
<name>A2DHN5_TRIV3</name>
<dbReference type="InterPro" id="IPR006816">
    <property type="entry name" value="ELMO_dom"/>
</dbReference>